<dbReference type="EMBL" id="BMNA01000003">
    <property type="protein sequence ID" value="GGL97714.1"/>
    <property type="molecule type" value="Genomic_DNA"/>
</dbReference>
<reference evidence="6" key="1">
    <citation type="journal article" date="2014" name="Int. J. Syst. Evol. Microbiol.">
        <title>Complete genome sequence of Corynebacterium casei LMG S-19264T (=DSM 44701T), isolated from a smear-ripened cheese.</title>
        <authorList>
            <consortium name="US DOE Joint Genome Institute (JGI-PGF)"/>
            <person name="Walter F."/>
            <person name="Albersmeier A."/>
            <person name="Kalinowski J."/>
            <person name="Ruckert C."/>
        </authorList>
    </citation>
    <scope>NUCLEOTIDE SEQUENCE</scope>
    <source>
        <strain evidence="6">CGMCC 4.7308</strain>
    </source>
</reference>
<dbReference type="PANTHER" id="PTHR33164:SF104">
    <property type="entry name" value="TRANSCRIPTIONAL REGULATORY PROTEIN"/>
    <property type="match status" value="1"/>
</dbReference>
<organism evidence="6 7">
    <name type="scientific">Nakamurella endophytica</name>
    <dbReference type="NCBI Taxonomy" id="1748367"/>
    <lineage>
        <taxon>Bacteria</taxon>
        <taxon>Bacillati</taxon>
        <taxon>Actinomycetota</taxon>
        <taxon>Actinomycetes</taxon>
        <taxon>Nakamurellales</taxon>
        <taxon>Nakamurellaceae</taxon>
        <taxon>Nakamurella</taxon>
    </lineage>
</organism>
<evidence type="ECO:0000256" key="4">
    <source>
        <dbReference type="SAM" id="MobiDB-lite"/>
    </source>
</evidence>
<keyword evidence="7" id="KW-1185">Reference proteome</keyword>
<evidence type="ECO:0000313" key="7">
    <source>
        <dbReference type="Proteomes" id="UP000655208"/>
    </source>
</evidence>
<dbReference type="PROSITE" id="PS01117">
    <property type="entry name" value="HTH_MARR_1"/>
    <property type="match status" value="1"/>
</dbReference>
<proteinExistence type="predicted"/>
<dbReference type="InterPro" id="IPR023187">
    <property type="entry name" value="Tscrpt_reg_MarR-type_CS"/>
</dbReference>
<evidence type="ECO:0000259" key="5">
    <source>
        <dbReference type="PROSITE" id="PS50995"/>
    </source>
</evidence>
<keyword evidence="3" id="KW-0804">Transcription</keyword>
<dbReference type="SUPFAM" id="SSF46785">
    <property type="entry name" value="Winged helix' DNA-binding domain"/>
    <property type="match status" value="1"/>
</dbReference>
<dbReference type="Proteomes" id="UP000655208">
    <property type="component" value="Unassembled WGS sequence"/>
</dbReference>
<dbReference type="GO" id="GO:0006950">
    <property type="term" value="P:response to stress"/>
    <property type="evidence" value="ECO:0007669"/>
    <property type="project" value="TreeGrafter"/>
</dbReference>
<evidence type="ECO:0000313" key="6">
    <source>
        <dbReference type="EMBL" id="GGL97714.1"/>
    </source>
</evidence>
<reference evidence="6" key="2">
    <citation type="submission" date="2020-09" db="EMBL/GenBank/DDBJ databases">
        <authorList>
            <person name="Sun Q."/>
            <person name="Zhou Y."/>
        </authorList>
    </citation>
    <scope>NUCLEOTIDE SEQUENCE</scope>
    <source>
        <strain evidence="6">CGMCC 4.7308</strain>
    </source>
</reference>
<feature type="domain" description="HTH marR-type" evidence="5">
    <location>
        <begin position="30"/>
        <end position="165"/>
    </location>
</feature>
<gene>
    <name evidence="6" type="ORF">GCM10011594_16970</name>
</gene>
<dbReference type="Pfam" id="PF12802">
    <property type="entry name" value="MarR_2"/>
    <property type="match status" value="1"/>
</dbReference>
<dbReference type="PANTHER" id="PTHR33164">
    <property type="entry name" value="TRANSCRIPTIONAL REGULATOR, MARR FAMILY"/>
    <property type="match status" value="1"/>
</dbReference>
<evidence type="ECO:0000256" key="2">
    <source>
        <dbReference type="ARBA" id="ARBA00023125"/>
    </source>
</evidence>
<keyword evidence="1" id="KW-0805">Transcription regulation</keyword>
<comment type="caution">
    <text evidence="6">The sequence shown here is derived from an EMBL/GenBank/DDBJ whole genome shotgun (WGS) entry which is preliminary data.</text>
</comment>
<dbReference type="InterPro" id="IPR036390">
    <property type="entry name" value="WH_DNA-bd_sf"/>
</dbReference>
<dbReference type="Gene3D" id="1.10.10.10">
    <property type="entry name" value="Winged helix-like DNA-binding domain superfamily/Winged helix DNA-binding domain"/>
    <property type="match status" value="1"/>
</dbReference>
<sequence length="223" mass="24393">MPRREPAGGDHVARIQQQWARERPDVDVSPQAVIGRLHRVANRLTEQLCVVYRRYGLSEGEFDVLATLRRGGPPFERAPGELAAHTMVTTGAMTKRIDRLERDGLVTRGRSDRDGRGRVVALTPAGRDLVDRAFTDHMRNERRLLDALDPADAARLEQVLTTWLALLEPQDTSPPRASRATGPSAEGSDVSERSPIPPGSAGPPGPVRRIRAAGRPTGPATDR</sequence>
<dbReference type="InterPro" id="IPR036388">
    <property type="entry name" value="WH-like_DNA-bd_sf"/>
</dbReference>
<feature type="compositionally biased region" description="Pro residues" evidence="4">
    <location>
        <begin position="195"/>
        <end position="206"/>
    </location>
</feature>
<evidence type="ECO:0000256" key="3">
    <source>
        <dbReference type="ARBA" id="ARBA00023163"/>
    </source>
</evidence>
<dbReference type="PROSITE" id="PS50995">
    <property type="entry name" value="HTH_MARR_2"/>
    <property type="match status" value="1"/>
</dbReference>
<accession>A0A917SUY3</accession>
<dbReference type="AlphaFoldDB" id="A0A917SUY3"/>
<dbReference type="GO" id="GO:0003677">
    <property type="term" value="F:DNA binding"/>
    <property type="evidence" value="ECO:0007669"/>
    <property type="project" value="UniProtKB-KW"/>
</dbReference>
<name>A0A917SUY3_9ACTN</name>
<evidence type="ECO:0000256" key="1">
    <source>
        <dbReference type="ARBA" id="ARBA00023015"/>
    </source>
</evidence>
<protein>
    <recommendedName>
        <fullName evidence="5">HTH marR-type domain-containing protein</fullName>
    </recommendedName>
</protein>
<keyword evidence="2" id="KW-0238">DNA-binding</keyword>
<dbReference type="InterPro" id="IPR039422">
    <property type="entry name" value="MarR/SlyA-like"/>
</dbReference>
<dbReference type="InterPro" id="IPR000835">
    <property type="entry name" value="HTH_MarR-typ"/>
</dbReference>
<feature type="region of interest" description="Disordered" evidence="4">
    <location>
        <begin position="167"/>
        <end position="223"/>
    </location>
</feature>
<dbReference type="GO" id="GO:0003700">
    <property type="term" value="F:DNA-binding transcription factor activity"/>
    <property type="evidence" value="ECO:0007669"/>
    <property type="project" value="InterPro"/>
</dbReference>
<dbReference type="SMART" id="SM00347">
    <property type="entry name" value="HTH_MARR"/>
    <property type="match status" value="1"/>
</dbReference>